<gene>
    <name evidence="2" type="ORF">GLRG_02624</name>
</gene>
<dbReference type="AlphaFoldDB" id="E3Q7G6"/>
<dbReference type="eggNOG" id="ENOG502T5MN">
    <property type="taxonomic scope" value="Eukaryota"/>
</dbReference>
<dbReference type="Pfam" id="PF20150">
    <property type="entry name" value="2EXR"/>
    <property type="match status" value="1"/>
</dbReference>
<dbReference type="GeneID" id="24407989"/>
<dbReference type="RefSeq" id="XP_008090824.1">
    <property type="nucleotide sequence ID" value="XM_008092633.1"/>
</dbReference>
<dbReference type="HOGENOM" id="CLU_903179_0_0_1"/>
<dbReference type="Proteomes" id="UP000008782">
    <property type="component" value="Unassembled WGS sequence"/>
</dbReference>
<dbReference type="InterPro" id="IPR045518">
    <property type="entry name" value="2EXR"/>
</dbReference>
<accession>E3Q7G6</accession>
<name>E3Q7G6_COLGM</name>
<evidence type="ECO:0000313" key="2">
    <source>
        <dbReference type="EMBL" id="EFQ26804.1"/>
    </source>
</evidence>
<feature type="domain" description="2EXR" evidence="1">
    <location>
        <begin position="4"/>
        <end position="77"/>
    </location>
</feature>
<sequence>MAGFGLFGSLPAELRLKIWGFALEHEEPQPRRRRHMTALLVFSIGGECGEHRLPVVSAVSRESRKEFLRLYVRFLDPQVPAHRFLQSHGYMNPSMVLGVHVSYEASIGHSVASAEQEQYTLGYMMDVPVLRRAAQEQIRTVRLHDVDFVARVKGSIQVKDSSVSPSFIETVLDQDPLCVARLPPLRLPNLSAIQIVSLSIPQADLETLFGLRFRTHYDFRFRYSQSSRRVYIALASFRWLSPPIGCRMLQVGFSRPWPRVFVQIEILAEDPDTLPFDGWIPLEDRHLAECFIWRLSVQYAALRLG</sequence>
<evidence type="ECO:0000259" key="1">
    <source>
        <dbReference type="Pfam" id="PF20150"/>
    </source>
</evidence>
<dbReference type="VEuPathDB" id="FungiDB:GLRG_02624"/>
<dbReference type="OrthoDB" id="10579838at2759"/>
<protein>
    <recommendedName>
        <fullName evidence="1">2EXR domain-containing protein</fullName>
    </recommendedName>
</protein>
<dbReference type="EMBL" id="GG697335">
    <property type="protein sequence ID" value="EFQ26804.1"/>
    <property type="molecule type" value="Genomic_DNA"/>
</dbReference>
<reference evidence="3" key="1">
    <citation type="journal article" date="2012" name="Nat. Genet.">
        <title>Lifestyle transitions in plant pathogenic Colletotrichum fungi deciphered by genome and transcriptome analyses.</title>
        <authorList>
            <person name="O'Connell R.J."/>
            <person name="Thon M.R."/>
            <person name="Hacquard S."/>
            <person name="Amyotte S.G."/>
            <person name="Kleemann J."/>
            <person name="Torres M.F."/>
            <person name="Damm U."/>
            <person name="Buiate E.A."/>
            <person name="Epstein L."/>
            <person name="Alkan N."/>
            <person name="Altmueller J."/>
            <person name="Alvarado-Balderrama L."/>
            <person name="Bauser C.A."/>
            <person name="Becker C."/>
            <person name="Birren B.W."/>
            <person name="Chen Z."/>
            <person name="Choi J."/>
            <person name="Crouch J.A."/>
            <person name="Duvick J.P."/>
            <person name="Farman M.A."/>
            <person name="Gan P."/>
            <person name="Heiman D."/>
            <person name="Henrissat B."/>
            <person name="Howard R.J."/>
            <person name="Kabbage M."/>
            <person name="Koch C."/>
            <person name="Kracher B."/>
            <person name="Kubo Y."/>
            <person name="Law A.D."/>
            <person name="Lebrun M.-H."/>
            <person name="Lee Y.-H."/>
            <person name="Miyara I."/>
            <person name="Moore N."/>
            <person name="Neumann U."/>
            <person name="Nordstroem K."/>
            <person name="Panaccione D.G."/>
            <person name="Panstruga R."/>
            <person name="Place M."/>
            <person name="Proctor R.H."/>
            <person name="Prusky D."/>
            <person name="Rech G."/>
            <person name="Reinhardt R."/>
            <person name="Rollins J.A."/>
            <person name="Rounsley S."/>
            <person name="Schardl C.L."/>
            <person name="Schwartz D.C."/>
            <person name="Shenoy N."/>
            <person name="Shirasu K."/>
            <person name="Sikhakolli U.R."/>
            <person name="Stueber K."/>
            <person name="Sukno S.A."/>
            <person name="Sweigard J.A."/>
            <person name="Takano Y."/>
            <person name="Takahara H."/>
            <person name="Trail F."/>
            <person name="van der Does H.C."/>
            <person name="Voll L.M."/>
            <person name="Will I."/>
            <person name="Young S."/>
            <person name="Zeng Q."/>
            <person name="Zhang J."/>
            <person name="Zhou S."/>
            <person name="Dickman M.B."/>
            <person name="Schulze-Lefert P."/>
            <person name="Ver Loren van Themaat E."/>
            <person name="Ma L.-J."/>
            <person name="Vaillancourt L.J."/>
        </authorList>
    </citation>
    <scope>NUCLEOTIDE SEQUENCE [LARGE SCALE GENOMIC DNA]</scope>
    <source>
        <strain evidence="3">M1.001 / M2 / FGSC 10212</strain>
    </source>
</reference>
<evidence type="ECO:0000313" key="3">
    <source>
        <dbReference type="Proteomes" id="UP000008782"/>
    </source>
</evidence>
<keyword evidence="3" id="KW-1185">Reference proteome</keyword>
<organism evidence="3">
    <name type="scientific">Colletotrichum graminicola (strain M1.001 / M2 / FGSC 10212)</name>
    <name type="common">Maize anthracnose fungus</name>
    <name type="synonym">Glomerella graminicola</name>
    <dbReference type="NCBI Taxonomy" id="645133"/>
    <lineage>
        <taxon>Eukaryota</taxon>
        <taxon>Fungi</taxon>
        <taxon>Dikarya</taxon>
        <taxon>Ascomycota</taxon>
        <taxon>Pezizomycotina</taxon>
        <taxon>Sordariomycetes</taxon>
        <taxon>Hypocreomycetidae</taxon>
        <taxon>Glomerellales</taxon>
        <taxon>Glomerellaceae</taxon>
        <taxon>Colletotrichum</taxon>
        <taxon>Colletotrichum graminicola species complex</taxon>
    </lineage>
</organism>
<proteinExistence type="predicted"/>